<keyword evidence="3" id="KW-0378">Hydrolase</keyword>
<dbReference type="InterPro" id="IPR003653">
    <property type="entry name" value="Peptidase_C48_C"/>
</dbReference>
<dbReference type="EMBL" id="JAUIZM010000001">
    <property type="protein sequence ID" value="KAK1402065.1"/>
    <property type="molecule type" value="Genomic_DNA"/>
</dbReference>
<feature type="domain" description="Ubiquitin-like protease family profile" evidence="4">
    <location>
        <begin position="6"/>
        <end position="98"/>
    </location>
</feature>
<accession>A0AAD8JCM9</accession>
<reference evidence="5" key="2">
    <citation type="submission" date="2023-05" db="EMBL/GenBank/DDBJ databases">
        <authorList>
            <person name="Schelkunov M.I."/>
        </authorList>
    </citation>
    <scope>NUCLEOTIDE SEQUENCE</scope>
    <source>
        <strain evidence="5">Hsosn_3</strain>
        <tissue evidence="5">Leaf</tissue>
    </source>
</reference>
<name>A0AAD8JCM9_9APIA</name>
<dbReference type="AlphaFoldDB" id="A0AAD8JCM9"/>
<evidence type="ECO:0000313" key="6">
    <source>
        <dbReference type="Proteomes" id="UP001237642"/>
    </source>
</evidence>
<evidence type="ECO:0000256" key="1">
    <source>
        <dbReference type="ARBA" id="ARBA00005234"/>
    </source>
</evidence>
<organism evidence="5 6">
    <name type="scientific">Heracleum sosnowskyi</name>
    <dbReference type="NCBI Taxonomy" id="360622"/>
    <lineage>
        <taxon>Eukaryota</taxon>
        <taxon>Viridiplantae</taxon>
        <taxon>Streptophyta</taxon>
        <taxon>Embryophyta</taxon>
        <taxon>Tracheophyta</taxon>
        <taxon>Spermatophyta</taxon>
        <taxon>Magnoliopsida</taxon>
        <taxon>eudicotyledons</taxon>
        <taxon>Gunneridae</taxon>
        <taxon>Pentapetalae</taxon>
        <taxon>asterids</taxon>
        <taxon>campanulids</taxon>
        <taxon>Apiales</taxon>
        <taxon>Apiaceae</taxon>
        <taxon>Apioideae</taxon>
        <taxon>apioid superclade</taxon>
        <taxon>Tordylieae</taxon>
        <taxon>Tordyliinae</taxon>
        <taxon>Heracleum</taxon>
    </lineage>
</organism>
<gene>
    <name evidence="5" type="ORF">POM88_001670</name>
</gene>
<comment type="similarity">
    <text evidence="1">Belongs to the peptidase C48 family.</text>
</comment>
<dbReference type="GO" id="GO:0008234">
    <property type="term" value="F:cysteine-type peptidase activity"/>
    <property type="evidence" value="ECO:0007669"/>
    <property type="project" value="InterPro"/>
</dbReference>
<proteinExistence type="inferred from homology"/>
<keyword evidence="2" id="KW-0645">Protease</keyword>
<dbReference type="GO" id="GO:0006508">
    <property type="term" value="P:proteolysis"/>
    <property type="evidence" value="ECO:0007669"/>
    <property type="project" value="UniProtKB-KW"/>
</dbReference>
<dbReference type="InterPro" id="IPR038765">
    <property type="entry name" value="Papain-like_cys_pep_sf"/>
</dbReference>
<evidence type="ECO:0000313" key="5">
    <source>
        <dbReference type="EMBL" id="KAK1402065.1"/>
    </source>
</evidence>
<dbReference type="Gene3D" id="1.10.418.20">
    <property type="match status" value="1"/>
</dbReference>
<reference evidence="5" key="1">
    <citation type="submission" date="2023-02" db="EMBL/GenBank/DDBJ databases">
        <title>Genome of toxic invasive species Heracleum sosnowskyi carries increased number of genes despite the absence of recent whole-genome duplications.</title>
        <authorList>
            <person name="Schelkunov M."/>
            <person name="Shtratnikova V."/>
            <person name="Makarenko M."/>
            <person name="Klepikova A."/>
            <person name="Omelchenko D."/>
            <person name="Novikova G."/>
            <person name="Obukhova E."/>
            <person name="Bogdanov V."/>
            <person name="Penin A."/>
            <person name="Logacheva M."/>
        </authorList>
    </citation>
    <scope>NUCLEOTIDE SEQUENCE</scope>
    <source>
        <strain evidence="5">Hsosn_3</strain>
        <tissue evidence="5">Leaf</tissue>
    </source>
</reference>
<comment type="caution">
    <text evidence="5">The sequence shown here is derived from an EMBL/GenBank/DDBJ whole genome shotgun (WGS) entry which is preliminary data.</text>
</comment>
<evidence type="ECO:0000256" key="3">
    <source>
        <dbReference type="ARBA" id="ARBA00022801"/>
    </source>
</evidence>
<evidence type="ECO:0000256" key="2">
    <source>
        <dbReference type="ARBA" id="ARBA00022670"/>
    </source>
</evidence>
<dbReference type="Pfam" id="PF02902">
    <property type="entry name" value="Peptidase_C48"/>
    <property type="match status" value="1"/>
</dbReference>
<protein>
    <recommendedName>
        <fullName evidence="4">Ubiquitin-like protease family profile domain-containing protein</fullName>
    </recommendedName>
</protein>
<sequence length="106" mass="12627">MDPLKRRIAYEEWIEVIDNAIKLYKDSAKKTLKKKIVWENLAGVPVQSGSKDCGLFVMCYMKDICLDKELKFHVKWQRRSNLEYGINHLNEIRVEWAKHFMKNHAC</sequence>
<dbReference type="SUPFAM" id="SSF54001">
    <property type="entry name" value="Cysteine proteinases"/>
    <property type="match status" value="1"/>
</dbReference>
<dbReference type="Proteomes" id="UP001237642">
    <property type="component" value="Unassembled WGS sequence"/>
</dbReference>
<keyword evidence="6" id="KW-1185">Reference proteome</keyword>
<evidence type="ECO:0000259" key="4">
    <source>
        <dbReference type="Pfam" id="PF02902"/>
    </source>
</evidence>